<evidence type="ECO:0000313" key="3">
    <source>
        <dbReference type="Proteomes" id="UP000010116"/>
    </source>
</evidence>
<gene>
    <name evidence="2" type="ORF">NT02SARS_0658</name>
</gene>
<keyword evidence="1" id="KW-1133">Transmembrane helix</keyword>
<dbReference type="Proteomes" id="UP000010116">
    <property type="component" value="Unassembled WGS sequence"/>
</dbReference>
<keyword evidence="1" id="KW-0812">Transmembrane</keyword>
<name>J5KI29_9GAMM</name>
<dbReference type="EMBL" id="JH611164">
    <property type="protein sequence ID" value="EJP73823.1"/>
    <property type="molecule type" value="Genomic_DNA"/>
</dbReference>
<organism evidence="2 3">
    <name type="scientific">SAR86 cluster bacterium SAR86B</name>
    <dbReference type="NCBI Taxonomy" id="1123867"/>
    <lineage>
        <taxon>Bacteria</taxon>
        <taxon>Pseudomonadati</taxon>
        <taxon>Pseudomonadota</taxon>
        <taxon>Gammaproteobacteria</taxon>
        <taxon>SAR86 cluster</taxon>
    </lineage>
</organism>
<feature type="transmembrane region" description="Helical" evidence="1">
    <location>
        <begin position="59"/>
        <end position="78"/>
    </location>
</feature>
<sequence length="104" mass="12211">MMDSKKIERLLLKLKDVFLDETEENRRMLDVYFKSIEGSVSNEELDFANNQLKQVLKNLGLGILVVLPFSPITIPYLIKKSKEFNIDIVPKWYKTFSKDEDILE</sequence>
<proteinExistence type="predicted"/>
<accession>J5KI29</accession>
<dbReference type="AlphaFoldDB" id="J5KI29"/>
<reference evidence="2 3" key="1">
    <citation type="journal article" date="2012" name="ISME J.">
        <title>Genomic insights to SAR86, an abundant and uncultivated marine bacterial lineage.</title>
        <authorList>
            <person name="Dupont C.L."/>
            <person name="Rusch D.B."/>
            <person name="Yooseph S."/>
            <person name="Lombardo M.J."/>
            <person name="Richter R.A."/>
            <person name="Valas R."/>
            <person name="Novotny M."/>
            <person name="Yee-Greenbaum J."/>
            <person name="Selengut J.D."/>
            <person name="Haft D.H."/>
            <person name="Halpern A.L."/>
            <person name="Lasken R.S."/>
            <person name="Nealson K."/>
            <person name="Friedman R."/>
            <person name="Venter J.C."/>
        </authorList>
    </citation>
    <scope>NUCLEOTIDE SEQUENCE [LARGE SCALE GENOMIC DNA]</scope>
</reference>
<evidence type="ECO:0000313" key="2">
    <source>
        <dbReference type="EMBL" id="EJP73823.1"/>
    </source>
</evidence>
<evidence type="ECO:0000256" key="1">
    <source>
        <dbReference type="SAM" id="Phobius"/>
    </source>
</evidence>
<keyword evidence="1" id="KW-0472">Membrane</keyword>
<protein>
    <submittedName>
        <fullName evidence="2">Uncharacterized protein</fullName>
    </submittedName>
</protein>
<dbReference type="HOGENOM" id="CLU_158670_0_0_6"/>